<keyword evidence="2" id="KW-1185">Reference proteome</keyword>
<organism evidence="1 2">
    <name type="scientific">Nocardioides agri</name>
    <dbReference type="NCBI Taxonomy" id="2682843"/>
    <lineage>
        <taxon>Bacteria</taxon>
        <taxon>Bacillati</taxon>
        <taxon>Actinomycetota</taxon>
        <taxon>Actinomycetes</taxon>
        <taxon>Propionibacteriales</taxon>
        <taxon>Nocardioidaceae</taxon>
        <taxon>Nocardioides</taxon>
    </lineage>
</organism>
<reference evidence="1 2" key="1">
    <citation type="submission" date="2019-12" db="EMBL/GenBank/DDBJ databases">
        <authorList>
            <person name="Huq M.A."/>
        </authorList>
    </citation>
    <scope>NUCLEOTIDE SEQUENCE [LARGE SCALE GENOMIC DNA]</scope>
    <source>
        <strain evidence="1 2">MAH-18</strain>
    </source>
</reference>
<dbReference type="AlphaFoldDB" id="A0A6L6XV62"/>
<sequence length="343" mass="36176">MRSLSVKIGGVWLSILAPSASYGPVTIEYGKHGSEAASWTMDPDFRHPLLRGNQLVQIYEAGLCVWIGTLLEPGSTGEYEAIGLWHQAETALAMDSSNVPTTVPDAAIAGAGARGEISWGGSVSAATWGGTSPDPKMKLAYLLDNYANENGLRWSVTPNALIVMQADPTTPLWVVPHVVAGRGLTPADDEFATHLVGTYLSGASTYSTRTIGSAAAANAFGRKTKWVDLTPMGVITPARADSVLTGMFLLAGARMGWAEGLELSSTQLTNLGGTRAPFVQVRSLQLVRLAGTIDTSRANQMPAYTDIVIGGSRYTDGSDQITITPMGFADRSLEGVLTVEEAS</sequence>
<name>A0A6L6XV62_9ACTN</name>
<protein>
    <submittedName>
        <fullName evidence="1">Uncharacterized protein</fullName>
    </submittedName>
</protein>
<accession>A0A6L6XV62</accession>
<dbReference type="EMBL" id="WSEK01000005">
    <property type="protein sequence ID" value="MVQ51274.1"/>
    <property type="molecule type" value="Genomic_DNA"/>
</dbReference>
<evidence type="ECO:0000313" key="1">
    <source>
        <dbReference type="EMBL" id="MVQ51274.1"/>
    </source>
</evidence>
<dbReference type="RefSeq" id="WP_157346044.1">
    <property type="nucleotide sequence ID" value="NZ_WSEK01000005.1"/>
</dbReference>
<dbReference type="Proteomes" id="UP000473525">
    <property type="component" value="Unassembled WGS sequence"/>
</dbReference>
<comment type="caution">
    <text evidence="1">The sequence shown here is derived from an EMBL/GenBank/DDBJ whole genome shotgun (WGS) entry which is preliminary data.</text>
</comment>
<proteinExistence type="predicted"/>
<gene>
    <name evidence="1" type="ORF">GON03_19000</name>
</gene>
<evidence type="ECO:0000313" key="2">
    <source>
        <dbReference type="Proteomes" id="UP000473525"/>
    </source>
</evidence>